<evidence type="ECO:0000313" key="3">
    <source>
        <dbReference type="EMBL" id="RXK40111.1"/>
    </source>
</evidence>
<gene>
    <name evidence="3" type="ORF">M231_02568</name>
</gene>
<feature type="compositionally biased region" description="Basic and acidic residues" evidence="1">
    <location>
        <begin position="454"/>
        <end position="464"/>
    </location>
</feature>
<evidence type="ECO:0000313" key="4">
    <source>
        <dbReference type="Proteomes" id="UP000289152"/>
    </source>
</evidence>
<dbReference type="PANTHER" id="PTHR38697:SF1">
    <property type="entry name" value="NUCLEAR PORE COMPLEX PROTEIN SIMILAR TO S. CEREVISIAE NUP2 (EUROFUNG)"/>
    <property type="match status" value="1"/>
</dbReference>
<feature type="compositionally biased region" description="Low complexity" evidence="1">
    <location>
        <begin position="428"/>
        <end position="439"/>
    </location>
</feature>
<dbReference type="Gene3D" id="2.30.29.30">
    <property type="entry name" value="Pleckstrin-homology domain (PH domain)/Phosphotyrosine-binding domain (PTB)"/>
    <property type="match status" value="1"/>
</dbReference>
<dbReference type="Pfam" id="PF00638">
    <property type="entry name" value="Ran_BP1"/>
    <property type="match status" value="1"/>
</dbReference>
<dbReference type="InterPro" id="IPR011993">
    <property type="entry name" value="PH-like_dom_sf"/>
</dbReference>
<dbReference type="SMART" id="SM00160">
    <property type="entry name" value="RanBD"/>
    <property type="match status" value="1"/>
</dbReference>
<organism evidence="3 4">
    <name type="scientific">Tremella mesenterica</name>
    <name type="common">Jelly fungus</name>
    <dbReference type="NCBI Taxonomy" id="5217"/>
    <lineage>
        <taxon>Eukaryota</taxon>
        <taxon>Fungi</taxon>
        <taxon>Dikarya</taxon>
        <taxon>Basidiomycota</taxon>
        <taxon>Agaricomycotina</taxon>
        <taxon>Tremellomycetes</taxon>
        <taxon>Tremellales</taxon>
        <taxon>Tremellaceae</taxon>
        <taxon>Tremella</taxon>
    </lineage>
</organism>
<feature type="region of interest" description="Disordered" evidence="1">
    <location>
        <begin position="421"/>
        <end position="483"/>
    </location>
</feature>
<feature type="region of interest" description="Disordered" evidence="1">
    <location>
        <begin position="608"/>
        <end position="633"/>
    </location>
</feature>
<evidence type="ECO:0000259" key="2">
    <source>
        <dbReference type="PROSITE" id="PS50196"/>
    </source>
</evidence>
<feature type="compositionally biased region" description="Polar residues" evidence="1">
    <location>
        <begin position="608"/>
        <end position="620"/>
    </location>
</feature>
<reference evidence="3 4" key="1">
    <citation type="submission" date="2016-06" db="EMBL/GenBank/DDBJ databases">
        <title>Evolution of pathogenesis and genome organization in the Tremellales.</title>
        <authorList>
            <person name="Cuomo C."/>
            <person name="Litvintseva A."/>
            <person name="Heitman J."/>
            <person name="Chen Y."/>
            <person name="Sun S."/>
            <person name="Springer D."/>
            <person name="Dromer F."/>
            <person name="Young S."/>
            <person name="Zeng Q."/>
            <person name="Chapman S."/>
            <person name="Gujja S."/>
            <person name="Saif S."/>
            <person name="Birren B."/>
        </authorList>
    </citation>
    <scope>NUCLEOTIDE SEQUENCE [LARGE SCALE GENOMIC DNA]</scope>
    <source>
        <strain evidence="3 4">ATCC 28783</strain>
    </source>
</reference>
<dbReference type="EMBL" id="SDIL01000022">
    <property type="protein sequence ID" value="RXK40111.1"/>
    <property type="molecule type" value="Genomic_DNA"/>
</dbReference>
<dbReference type="InParanoid" id="A0A4Q1BQA1"/>
<feature type="compositionally biased region" description="Polar residues" evidence="1">
    <location>
        <begin position="228"/>
        <end position="240"/>
    </location>
</feature>
<feature type="domain" description="RanBD1" evidence="2">
    <location>
        <begin position="628"/>
        <end position="711"/>
    </location>
</feature>
<evidence type="ECO:0000256" key="1">
    <source>
        <dbReference type="SAM" id="MobiDB-lite"/>
    </source>
</evidence>
<dbReference type="SUPFAM" id="SSF50729">
    <property type="entry name" value="PH domain-like"/>
    <property type="match status" value="1"/>
</dbReference>
<dbReference type="InterPro" id="IPR053074">
    <property type="entry name" value="NPC_Nucleoporin"/>
</dbReference>
<dbReference type="STRING" id="5217.A0A4Q1BQA1"/>
<feature type="compositionally biased region" description="Polar residues" evidence="1">
    <location>
        <begin position="495"/>
        <end position="520"/>
    </location>
</feature>
<feature type="compositionally biased region" description="Polar residues" evidence="1">
    <location>
        <begin position="265"/>
        <end position="300"/>
    </location>
</feature>
<dbReference type="PROSITE" id="PS50196">
    <property type="entry name" value="RANBD1"/>
    <property type="match status" value="1"/>
</dbReference>
<feature type="compositionally biased region" description="Low complexity" evidence="1">
    <location>
        <begin position="107"/>
        <end position="145"/>
    </location>
</feature>
<feature type="compositionally biased region" description="Basic and acidic residues" evidence="1">
    <location>
        <begin position="1"/>
        <end position="15"/>
    </location>
</feature>
<protein>
    <recommendedName>
        <fullName evidence="2">RanBD1 domain-containing protein</fullName>
    </recommendedName>
</protein>
<feature type="compositionally biased region" description="Low complexity" evidence="1">
    <location>
        <begin position="52"/>
        <end position="97"/>
    </location>
</feature>
<feature type="compositionally biased region" description="Polar residues" evidence="1">
    <location>
        <begin position="170"/>
        <end position="189"/>
    </location>
</feature>
<dbReference type="PANTHER" id="PTHR38697">
    <property type="entry name" value="NUCLEAR PORE COMPLEX PROTEIN SIMILAR TO S. CEREVISIAE NUP2 (EUROFUNG)"/>
    <property type="match status" value="1"/>
</dbReference>
<dbReference type="Proteomes" id="UP000289152">
    <property type="component" value="Unassembled WGS sequence"/>
</dbReference>
<proteinExistence type="predicted"/>
<feature type="region of interest" description="Disordered" evidence="1">
    <location>
        <begin position="1"/>
        <end position="307"/>
    </location>
</feature>
<sequence length="755" mass="77625">MAKRGAESQITKDEQESASENEEDPGVRSQPLAPVTGRQIKGMPKRRGFGESSASPIPTPSASNAPPPVTFGGSTFGSSTSSIPPSSSASFSFGASTQPSSGFSFNATAPSSSGFSFTPPAPAAAAPAASPFTGFAFSKPTTSSPEKPPVSAVPVRSSFTSGFGQPKDSAPTSSGAFNFGQTSAPTSGLNPKAPSFAFGQTSASTPSEPQLPKDKPALTNPFAGLNFNKPSTTSAITKPTETLAASTASPAPSAGAAVAKPTATVSATNSEPPKSTLLSTEDNAAITTNEAIAPQPTQETPPDEGEVSYWTSLRGLNHSILTFLSHTLENDPFLDLSSCLPDLSSQYESYLSQAVKTAGWAPAKSSSTYPKSNGASAPSVPKAPTFALPKVGSFGLPPAKPTTPSGGFTLVPSSNGPSVPKAPFVFGKPSESSTSTPKKPSAEVNALAQQVLDEENKSTERQAPERGNGTVPNSTPSSEQRKSGLFSFAPSVPLQQTTPESKTFSPSSQLEKPNVNSPTQLGKFGPGGSQPQLAFGGAKSSPGNTAPVTSKPFNFAFGSSTTTSSGPTFNFASGPSTTPSFSFGATSNSTSTPAFTFGSTPSVPASIPAATSVTVPSESGTAGEEVEEPYETSKNLAETVGAGEEGEETIFEARAKLYRFTEGVQKLEGVGKFMLKSNTKEGDGKGKKRLLMRTDGSGNVILNMSLNKNINPTSDGFMVKFLGFDQVGVAAPYTLRVTNAQTAQEVVEVIKRERE</sequence>
<dbReference type="CDD" id="cd13170">
    <property type="entry name" value="RanBD_NUP50"/>
    <property type="match status" value="1"/>
</dbReference>
<dbReference type="OrthoDB" id="185618at2759"/>
<dbReference type="AlphaFoldDB" id="A0A4Q1BQA1"/>
<comment type="caution">
    <text evidence="3">The sequence shown here is derived from an EMBL/GenBank/DDBJ whole genome shotgun (WGS) entry which is preliminary data.</text>
</comment>
<dbReference type="InterPro" id="IPR000156">
    <property type="entry name" value="Ran_bind_dom"/>
</dbReference>
<feature type="compositionally biased region" description="Polar residues" evidence="1">
    <location>
        <begin position="198"/>
        <end position="208"/>
    </location>
</feature>
<keyword evidence="4" id="KW-1185">Reference proteome</keyword>
<feature type="compositionally biased region" description="Low complexity" evidence="1">
    <location>
        <begin position="244"/>
        <end position="264"/>
    </location>
</feature>
<name>A0A4Q1BQA1_TREME</name>
<feature type="region of interest" description="Disordered" evidence="1">
    <location>
        <begin position="495"/>
        <end position="547"/>
    </location>
</feature>
<accession>A0A4Q1BQA1</accession>